<keyword evidence="5" id="KW-0677">Repeat</keyword>
<dbReference type="Gene3D" id="2.60.120.380">
    <property type="match status" value="1"/>
</dbReference>
<evidence type="ECO:0000313" key="7">
    <source>
        <dbReference type="EMBL" id="MBB5661807.1"/>
    </source>
</evidence>
<keyword evidence="7" id="KW-0378">Hydrolase</keyword>
<dbReference type="Pfam" id="PF04151">
    <property type="entry name" value="PPC"/>
    <property type="match status" value="1"/>
</dbReference>
<dbReference type="PRINTS" id="PR00313">
    <property type="entry name" value="CABNDNGRPT"/>
</dbReference>
<organism evidence="7 8">
    <name type="scientific">Brevundimonas halotolerans</name>
    <dbReference type="NCBI Taxonomy" id="69670"/>
    <lineage>
        <taxon>Bacteria</taxon>
        <taxon>Pseudomonadati</taxon>
        <taxon>Pseudomonadota</taxon>
        <taxon>Alphaproteobacteria</taxon>
        <taxon>Caulobacterales</taxon>
        <taxon>Caulobacteraceae</taxon>
        <taxon>Brevundimonas</taxon>
    </lineage>
</organism>
<gene>
    <name evidence="7" type="ORF">FHS65_002577</name>
</gene>
<dbReference type="GO" id="GO:0005509">
    <property type="term" value="F:calcium ion binding"/>
    <property type="evidence" value="ECO:0007669"/>
    <property type="project" value="InterPro"/>
</dbReference>
<evidence type="ECO:0000259" key="6">
    <source>
        <dbReference type="SMART" id="SM00235"/>
    </source>
</evidence>
<keyword evidence="8" id="KW-1185">Reference proteome</keyword>
<dbReference type="InterPro" id="IPR001343">
    <property type="entry name" value="Hemolysn_Ca-bd"/>
</dbReference>
<sequence length="1329" mass="134608">MFDSLFTGRQATALSVYGGSGSTGRFVEDSTESDAYSTFGAISSYGLCGGCGRFHGAIDVGDMGGDSGYVAAILNGDDRGGFGDNGKPSLGPIDAGIQLTRANLFWGGAIGTGTTVTFAFRATEPGSMPNGTSGFTQFTQAQITATLLALQSWADVAGITFQQVTDGGTNYSNNATILFGNYSSGADGAAAFAYLPGNAATSAVQGDVWINNSLSYNATPVLNAYGYQVLTHEIGHAIGLLHPADYNAGAGVSITYAAHATYFEDSRQYSLMSYFSEENTGGDFIRWVGNSGFRQYSAAPLMDDIAAAQRLYGANMTTRTGDTVYGFNSNAGQPWFAPDANGTLIFAVWDAGGNDTFDFSGYGTNQLIDLRQAAFSNVGDYIGNVSIALGAVIENAIGGSGNDMIRGNSGNNSLRGNGGNDQIDGGLGIDTVVFSGNRSAYTITWNGQIGTVVGPDGTDTITNVEFLQFADQTIAAAPTGGLVVSGDITSETINGTAFGDAINGLGGNDTINGLAGNDTLDGGFGNDILNGGDGDDILIGGFGNDTLNGGNGYDIADYSTAVGGITMNGTSVTGAAGNDTLNSIEEVIGSTFSDNLTGTAGNDVIRGGGGVDVINGAGGNDRLYAGAPAEVAAPDVIKAQSTANTNIGAAVSLTGTFDLLENSDIVNSTTIPHSTVRATVNGAGREFYAFTVEAGDQVTLDIDGASFDTVLRILDVNGAQLAVNDDAATPDGASTDSGLTFTFSAAGTYYIEVSQWAAGAGASLVTSTPPANGTYTLHVSVPSAPAVPLTLQGSTLDGGAGDDELFGGAGPDRMYGGTGNDTFHVDGQQDIVFENAGEGYDTVVSSGSFYLYDNIEALTLSGTGNFFGVGNALDNVMTGNAGENLLLGGAGNDTIHGGAGNDSLFGEAGNDTLHGGAGIDYLVGGAGNDVLFGDGDADALYGEDGDDVLWGGSTFHTDILVGGAGNDILRGDSGLADYDLMDGGSGDDIYWVDTGDDLTFEAAGGGNDTVYADVRVANAGVYLYANVENLVLVGTTAFGVGNELNNLMIGSGSGNYLLGGAGDDVLDGRGGNDVLFGEAGNDVFVFQPGTGGDVIGDFTIGQDRIDLKAFGFANFADLAVNFSQVGADGAINLGNGDFIVLHGVTMANLTAADFIFPGQASPADALAGILAADDARFAAPAPAPTEGETGAGPQVLPSAPGDLVFDGKAIGPQVLPGLADDDFIIPSKDVAGPQVQPTAGAGPETKDAVGPQVLPGLGEDDFILGKGALDTTPQVLPGADELADTDALPDGVALKMAIWAEQGHNLFLPDTPGAEPVDPLNPNHDWGWA</sequence>
<evidence type="ECO:0000313" key="8">
    <source>
        <dbReference type="Proteomes" id="UP000548978"/>
    </source>
</evidence>
<accession>A0A7W9E7W5</accession>
<dbReference type="SUPFAM" id="SSF55486">
    <property type="entry name" value="Metalloproteases ('zincins'), catalytic domain"/>
    <property type="match status" value="1"/>
</dbReference>
<comment type="subcellular location">
    <subcellularLocation>
        <location evidence="2">Secreted</location>
    </subcellularLocation>
</comment>
<reference evidence="7 8" key="1">
    <citation type="submission" date="2020-08" db="EMBL/GenBank/DDBJ databases">
        <title>Genomic Encyclopedia of Type Strains, Phase IV (KMG-IV): sequencing the most valuable type-strain genomes for metagenomic binning, comparative biology and taxonomic classification.</title>
        <authorList>
            <person name="Goeker M."/>
        </authorList>
    </citation>
    <scope>NUCLEOTIDE SEQUENCE [LARGE SCALE GENOMIC DNA]</scope>
    <source>
        <strain evidence="7 8">DSM 24448</strain>
    </source>
</reference>
<dbReference type="Gene3D" id="2.150.10.10">
    <property type="entry name" value="Serralysin-like metalloprotease, C-terminal"/>
    <property type="match status" value="5"/>
</dbReference>
<dbReference type="InterPro" id="IPR011049">
    <property type="entry name" value="Serralysin-like_metalloprot_C"/>
</dbReference>
<dbReference type="OrthoDB" id="7202227at2"/>
<dbReference type="GO" id="GO:0005615">
    <property type="term" value="C:extracellular space"/>
    <property type="evidence" value="ECO:0007669"/>
    <property type="project" value="InterPro"/>
</dbReference>
<evidence type="ECO:0000256" key="4">
    <source>
        <dbReference type="ARBA" id="ARBA00022525"/>
    </source>
</evidence>
<dbReference type="InterPro" id="IPR006026">
    <property type="entry name" value="Peptidase_Metallo"/>
</dbReference>
<comment type="similarity">
    <text evidence="3">Belongs to the peptidase M10B family.</text>
</comment>
<dbReference type="EMBL" id="JACIJB010000016">
    <property type="protein sequence ID" value="MBB5661807.1"/>
    <property type="molecule type" value="Genomic_DNA"/>
</dbReference>
<dbReference type="Gene3D" id="3.40.390.10">
    <property type="entry name" value="Collagenase (Catalytic Domain)"/>
    <property type="match status" value="1"/>
</dbReference>
<dbReference type="PANTHER" id="PTHR38340">
    <property type="entry name" value="S-LAYER PROTEIN"/>
    <property type="match status" value="1"/>
</dbReference>
<dbReference type="InterPro" id="IPR050557">
    <property type="entry name" value="RTX_toxin/Mannuronan_C5-epim"/>
</dbReference>
<dbReference type="CDD" id="cd04277">
    <property type="entry name" value="ZnMc_serralysin_like"/>
    <property type="match status" value="1"/>
</dbReference>
<dbReference type="InterPro" id="IPR007280">
    <property type="entry name" value="Peptidase_C_arc/bac"/>
</dbReference>
<dbReference type="Pfam" id="PF08548">
    <property type="entry name" value="Peptidase_M10_C"/>
    <property type="match status" value="1"/>
</dbReference>
<evidence type="ECO:0000256" key="3">
    <source>
        <dbReference type="ARBA" id="ARBA00009490"/>
    </source>
</evidence>
<protein>
    <submittedName>
        <fullName evidence="7">Serralysin</fullName>
        <ecNumber evidence="7">3.4.24.40</ecNumber>
    </submittedName>
</protein>
<evidence type="ECO:0000256" key="2">
    <source>
        <dbReference type="ARBA" id="ARBA00004613"/>
    </source>
</evidence>
<dbReference type="InterPro" id="IPR024079">
    <property type="entry name" value="MetalloPept_cat_dom_sf"/>
</dbReference>
<comment type="cofactor">
    <cofactor evidence="1">
        <name>Ca(2+)</name>
        <dbReference type="ChEBI" id="CHEBI:29108"/>
    </cofactor>
</comment>
<dbReference type="EC" id="3.4.24.40" evidence="7"/>
<dbReference type="SMART" id="SM00235">
    <property type="entry name" value="ZnMc"/>
    <property type="match status" value="1"/>
</dbReference>
<evidence type="ECO:0000256" key="5">
    <source>
        <dbReference type="ARBA" id="ARBA00022737"/>
    </source>
</evidence>
<dbReference type="SUPFAM" id="SSF51120">
    <property type="entry name" value="beta-Roll"/>
    <property type="match status" value="6"/>
</dbReference>
<comment type="caution">
    <text evidence="7">The sequence shown here is derived from an EMBL/GenBank/DDBJ whole genome shotgun (WGS) entry which is preliminary data.</text>
</comment>
<evidence type="ECO:0000256" key="1">
    <source>
        <dbReference type="ARBA" id="ARBA00001913"/>
    </source>
</evidence>
<dbReference type="RefSeq" id="WP_123286299.1">
    <property type="nucleotide sequence ID" value="NZ_JACIJB010000016.1"/>
</dbReference>
<dbReference type="PROSITE" id="PS00330">
    <property type="entry name" value="HEMOLYSIN_CALCIUM"/>
    <property type="match status" value="5"/>
</dbReference>
<feature type="domain" description="Peptidase metallopeptidase" evidence="6">
    <location>
        <begin position="102"/>
        <end position="286"/>
    </location>
</feature>
<keyword evidence="4" id="KW-0964">Secreted</keyword>
<dbReference type="PANTHER" id="PTHR38340:SF1">
    <property type="entry name" value="S-LAYER PROTEIN"/>
    <property type="match status" value="1"/>
</dbReference>
<dbReference type="InterPro" id="IPR018511">
    <property type="entry name" value="Hemolysin-typ_Ca-bd_CS"/>
</dbReference>
<dbReference type="GO" id="GO:0006508">
    <property type="term" value="P:proteolysis"/>
    <property type="evidence" value="ECO:0007669"/>
    <property type="project" value="InterPro"/>
</dbReference>
<dbReference type="GO" id="GO:0008270">
    <property type="term" value="F:zinc ion binding"/>
    <property type="evidence" value="ECO:0007669"/>
    <property type="project" value="InterPro"/>
</dbReference>
<dbReference type="InterPro" id="IPR013858">
    <property type="entry name" value="Peptidase_M10B_C"/>
</dbReference>
<dbReference type="Pfam" id="PF13688">
    <property type="entry name" value="Reprolysin_5"/>
    <property type="match status" value="1"/>
</dbReference>
<name>A0A7W9E7W5_9CAUL</name>
<proteinExistence type="inferred from homology"/>
<dbReference type="Pfam" id="PF00353">
    <property type="entry name" value="HemolysinCabind"/>
    <property type="match status" value="8"/>
</dbReference>
<dbReference type="GO" id="GO:0008237">
    <property type="term" value="F:metallopeptidase activity"/>
    <property type="evidence" value="ECO:0007669"/>
    <property type="project" value="InterPro"/>
</dbReference>
<dbReference type="InterPro" id="IPR034033">
    <property type="entry name" value="Serralysin-like"/>
</dbReference>
<dbReference type="Proteomes" id="UP000548978">
    <property type="component" value="Unassembled WGS sequence"/>
</dbReference>